<dbReference type="PATRIC" id="fig|1423750.3.peg.2430"/>
<reference evidence="9 10" key="1">
    <citation type="journal article" date="2015" name="Genome Announc.">
        <title>Expanding the biotechnology potential of lactobacilli through comparative genomics of 213 strains and associated genera.</title>
        <authorList>
            <person name="Sun Z."/>
            <person name="Harris H.M."/>
            <person name="McCann A."/>
            <person name="Guo C."/>
            <person name="Argimon S."/>
            <person name="Zhang W."/>
            <person name="Yang X."/>
            <person name="Jeffery I.B."/>
            <person name="Cooney J.C."/>
            <person name="Kagawa T.F."/>
            <person name="Liu W."/>
            <person name="Song Y."/>
            <person name="Salvetti E."/>
            <person name="Wrobel A."/>
            <person name="Rasinkangas P."/>
            <person name="Parkhill J."/>
            <person name="Rea M.C."/>
            <person name="O'Sullivan O."/>
            <person name="Ritari J."/>
            <person name="Douillard F.P."/>
            <person name="Paul Ross R."/>
            <person name="Yang R."/>
            <person name="Briner A.E."/>
            <person name="Felis G.E."/>
            <person name="de Vos W.M."/>
            <person name="Barrangou R."/>
            <person name="Klaenhammer T.R."/>
            <person name="Caufield P.W."/>
            <person name="Cui Y."/>
            <person name="Zhang H."/>
            <person name="O'Toole P.W."/>
        </authorList>
    </citation>
    <scope>NUCLEOTIDE SEQUENCE [LARGE SCALE GENOMIC DNA]</scope>
    <source>
        <strain evidence="9 10">DSM 18630</strain>
    </source>
</reference>
<dbReference type="Pfam" id="PF06800">
    <property type="entry name" value="Sugar_transport"/>
    <property type="match status" value="1"/>
</dbReference>
<feature type="transmembrane region" description="Helical" evidence="8">
    <location>
        <begin position="241"/>
        <end position="260"/>
    </location>
</feature>
<organism evidence="9 10">
    <name type="scientific">Liquorilactobacillus ghanensis DSM 18630</name>
    <dbReference type="NCBI Taxonomy" id="1423750"/>
    <lineage>
        <taxon>Bacteria</taxon>
        <taxon>Bacillati</taxon>
        <taxon>Bacillota</taxon>
        <taxon>Bacilli</taxon>
        <taxon>Lactobacillales</taxon>
        <taxon>Lactobacillaceae</taxon>
        <taxon>Liquorilactobacillus</taxon>
    </lineage>
</organism>
<evidence type="ECO:0000256" key="3">
    <source>
        <dbReference type="ARBA" id="ARBA00022448"/>
    </source>
</evidence>
<evidence type="ECO:0000256" key="1">
    <source>
        <dbReference type="ARBA" id="ARBA00004651"/>
    </source>
</evidence>
<evidence type="ECO:0000313" key="9">
    <source>
        <dbReference type="EMBL" id="KRM03985.1"/>
    </source>
</evidence>
<keyword evidence="7 8" id="KW-0472">Membrane</keyword>
<gene>
    <name evidence="9" type="ORF">FC89_GL002387</name>
</gene>
<evidence type="ECO:0000256" key="7">
    <source>
        <dbReference type="ARBA" id="ARBA00023136"/>
    </source>
</evidence>
<dbReference type="CDD" id="cd23110">
    <property type="entry name" value="GRP"/>
    <property type="match status" value="1"/>
</dbReference>
<comment type="caution">
    <text evidence="9">The sequence shown here is derived from an EMBL/GenBank/DDBJ whole genome shotgun (WGS) entry which is preliminary data.</text>
</comment>
<comment type="subcellular location">
    <subcellularLocation>
        <location evidence="1">Cell membrane</location>
        <topology evidence="1">Multi-pass membrane protein</topology>
    </subcellularLocation>
</comment>
<dbReference type="AlphaFoldDB" id="A0A0R1VEU2"/>
<evidence type="ECO:0000256" key="5">
    <source>
        <dbReference type="ARBA" id="ARBA00022692"/>
    </source>
</evidence>
<dbReference type="Proteomes" id="UP000051451">
    <property type="component" value="Unassembled WGS sequence"/>
</dbReference>
<feature type="transmembrane region" description="Helical" evidence="8">
    <location>
        <begin position="55"/>
        <end position="76"/>
    </location>
</feature>
<keyword evidence="3" id="KW-0813">Transport</keyword>
<dbReference type="OrthoDB" id="1452595at2"/>
<feature type="transmembrane region" description="Helical" evidence="8">
    <location>
        <begin position="114"/>
        <end position="135"/>
    </location>
</feature>
<keyword evidence="5 8" id="KW-0812">Transmembrane</keyword>
<evidence type="ECO:0000256" key="2">
    <source>
        <dbReference type="ARBA" id="ARBA00006117"/>
    </source>
</evidence>
<protein>
    <submittedName>
        <fullName evidence="9">Glucose uptake protein</fullName>
    </submittedName>
</protein>
<keyword evidence="10" id="KW-1185">Reference proteome</keyword>
<dbReference type="RefSeq" id="WP_057872726.1">
    <property type="nucleotide sequence ID" value="NZ_AZGB01000030.1"/>
</dbReference>
<evidence type="ECO:0000256" key="4">
    <source>
        <dbReference type="ARBA" id="ARBA00022597"/>
    </source>
</evidence>
<feature type="transmembrane region" description="Helical" evidence="8">
    <location>
        <begin position="6"/>
        <end position="25"/>
    </location>
</feature>
<name>A0A0R1VEU2_9LACO</name>
<feature type="transmembrane region" description="Helical" evidence="8">
    <location>
        <begin position="183"/>
        <end position="201"/>
    </location>
</feature>
<evidence type="ECO:0000256" key="8">
    <source>
        <dbReference type="SAM" id="Phobius"/>
    </source>
</evidence>
<keyword evidence="6 8" id="KW-1133">Transmembrane helix</keyword>
<comment type="similarity">
    <text evidence="2">Belongs to the GRP transporter (TC 2.A.7.5) family.</text>
</comment>
<dbReference type="STRING" id="1423750.FC89_GL002387"/>
<dbReference type="GeneID" id="98320039"/>
<proteinExistence type="inferred from homology"/>
<keyword evidence="4" id="KW-0762">Sugar transport</keyword>
<dbReference type="SUPFAM" id="SSF103481">
    <property type="entry name" value="Multidrug resistance efflux transporter EmrE"/>
    <property type="match status" value="1"/>
</dbReference>
<evidence type="ECO:0000256" key="6">
    <source>
        <dbReference type="ARBA" id="ARBA00022989"/>
    </source>
</evidence>
<dbReference type="EMBL" id="AZGB01000030">
    <property type="protein sequence ID" value="KRM03985.1"/>
    <property type="molecule type" value="Genomic_DNA"/>
</dbReference>
<sequence>MQNILIGLFPGVIWGTAPLLLYYIPTSSLKKLSGTTLGICIISLVIFAFKDKEIGTGNFLIFFISGVAWGIGQYGQYIGYTSLGVSKVFPISTGLQIVGNSLIGGIIFNEWSNGYQVLKGLIGIFLILMGIVFSNNKKQPDSIKRSNYYYLILIFTTSGYWLYSALPKLVTANNTHIELSAFLLPQALGMVFVAGILILLVDQNSQTGITVSICNLAVGCLFGFAAFAYLLSISVNGMVNAFLMSQSNIIIATILGVYVLKERQGTSKMKLWSSLLFIVLGAIIIMI</sequence>
<dbReference type="GO" id="GO:0005886">
    <property type="term" value="C:plasma membrane"/>
    <property type="evidence" value="ECO:0007669"/>
    <property type="project" value="UniProtKB-SubCell"/>
</dbReference>
<dbReference type="InterPro" id="IPR010651">
    <property type="entry name" value="Sugar_transport"/>
</dbReference>
<accession>A0A0R1VEU2</accession>
<dbReference type="GO" id="GO:0015144">
    <property type="term" value="F:carbohydrate transmembrane transporter activity"/>
    <property type="evidence" value="ECO:0007669"/>
    <property type="project" value="InterPro"/>
</dbReference>
<feature type="transmembrane region" description="Helical" evidence="8">
    <location>
        <begin position="147"/>
        <end position="163"/>
    </location>
</feature>
<dbReference type="InterPro" id="IPR037185">
    <property type="entry name" value="EmrE-like"/>
</dbReference>
<feature type="transmembrane region" description="Helical" evidence="8">
    <location>
        <begin position="213"/>
        <end position="235"/>
    </location>
</feature>
<feature type="transmembrane region" description="Helical" evidence="8">
    <location>
        <begin position="32"/>
        <end position="49"/>
    </location>
</feature>
<feature type="transmembrane region" description="Helical" evidence="8">
    <location>
        <begin position="269"/>
        <end position="286"/>
    </location>
</feature>
<evidence type="ECO:0000313" key="10">
    <source>
        <dbReference type="Proteomes" id="UP000051451"/>
    </source>
</evidence>